<keyword evidence="7" id="KW-0521">NADP</keyword>
<feature type="binding site" evidence="14">
    <location>
        <begin position="26"/>
        <end position="28"/>
    </location>
    <ligand>
        <name>FMN</name>
        <dbReference type="ChEBI" id="CHEBI:58210"/>
    </ligand>
</feature>
<name>A0A6J4I8D9_9CHLR</name>
<comment type="function">
    <text evidence="2 12">Catalyzes the synthesis of 5,6-dihydrouridine (D), a modified base found in the D-loop of most tRNAs, via the reduction of the C5-C6 double bond in target uridines.</text>
</comment>
<keyword evidence="3" id="KW-0820">tRNA-binding</keyword>
<evidence type="ECO:0000256" key="8">
    <source>
        <dbReference type="ARBA" id="ARBA00022884"/>
    </source>
</evidence>
<comment type="catalytic activity">
    <reaction evidence="11">
        <text>a 5,6-dihydrouridine in tRNA + NAD(+) = a uridine in tRNA + NADH + H(+)</text>
        <dbReference type="Rhea" id="RHEA:54452"/>
        <dbReference type="Rhea" id="RHEA-COMP:13339"/>
        <dbReference type="Rhea" id="RHEA-COMP:13887"/>
        <dbReference type="ChEBI" id="CHEBI:15378"/>
        <dbReference type="ChEBI" id="CHEBI:57540"/>
        <dbReference type="ChEBI" id="CHEBI:57945"/>
        <dbReference type="ChEBI" id="CHEBI:65315"/>
        <dbReference type="ChEBI" id="CHEBI:74443"/>
    </reaction>
</comment>
<dbReference type="Gene3D" id="1.10.1200.80">
    <property type="entry name" value="Putative flavin oxidoreducatase, domain 2"/>
    <property type="match status" value="1"/>
</dbReference>
<evidence type="ECO:0000256" key="5">
    <source>
        <dbReference type="ARBA" id="ARBA00022643"/>
    </source>
</evidence>
<dbReference type="InterPro" id="IPR013785">
    <property type="entry name" value="Aldolase_TIM"/>
</dbReference>
<protein>
    <recommendedName>
        <fullName evidence="12">tRNA-dihydrouridine synthase</fullName>
        <ecNumber evidence="12">1.3.1.-</ecNumber>
    </recommendedName>
</protein>
<evidence type="ECO:0000256" key="1">
    <source>
        <dbReference type="ARBA" id="ARBA00001917"/>
    </source>
</evidence>
<keyword evidence="9 12" id="KW-0560">Oxidoreductase</keyword>
<dbReference type="InterPro" id="IPR024036">
    <property type="entry name" value="tRNA-dHydroUridine_Synthase_C"/>
</dbReference>
<dbReference type="CDD" id="cd02801">
    <property type="entry name" value="DUS_like_FMN"/>
    <property type="match status" value="1"/>
</dbReference>
<evidence type="ECO:0000256" key="3">
    <source>
        <dbReference type="ARBA" id="ARBA00022555"/>
    </source>
</evidence>
<accession>A0A6J4I8D9</accession>
<evidence type="ECO:0000256" key="9">
    <source>
        <dbReference type="ARBA" id="ARBA00023002"/>
    </source>
</evidence>
<sequence>MNLYGDLPDSYNVAHIKVRPNIVLAPMAGVTDSVFRRLLLSLGGLGLVTTEMTNAASVSPKALKRHRLLEFLPEERPLAMQLSGNEPAMVAEAAKQVEALGADIIDINCGCPSPKVTGGGHGSALLRDLPKLGRLVEAVRGGVSIPVTLKFRAGWDEDSLNFEETARIAEAAGASALALHPRTKVQGYAGSADWSRIAAAKQVVNIPVIGSGDIKSAHEALGRLQESGVDGVMIGRGAMANPWIFRQVAQLRNGEPLFEPTPADKCNLLLQYMAMLLECMPEHQASGKIKQLIGQFYIGLPGAAQLRRDVQHAKSIAEQRLVIERYFDTLRASGPIVEAEEHADEMVGALVES</sequence>
<dbReference type="GO" id="GO:0017150">
    <property type="term" value="F:tRNA dihydrouridine synthase activity"/>
    <property type="evidence" value="ECO:0007669"/>
    <property type="project" value="InterPro"/>
</dbReference>
<dbReference type="EMBL" id="CADCTK010000374">
    <property type="protein sequence ID" value="CAA9245087.1"/>
    <property type="molecule type" value="Genomic_DNA"/>
</dbReference>
<dbReference type="EC" id="1.3.1.-" evidence="12"/>
<comment type="cofactor">
    <cofactor evidence="1 12 14">
        <name>FMN</name>
        <dbReference type="ChEBI" id="CHEBI:58210"/>
    </cofactor>
</comment>
<comment type="catalytic activity">
    <reaction evidence="10">
        <text>a 5,6-dihydrouridine in tRNA + NADP(+) = a uridine in tRNA + NADPH + H(+)</text>
        <dbReference type="Rhea" id="RHEA:23624"/>
        <dbReference type="Rhea" id="RHEA-COMP:13339"/>
        <dbReference type="Rhea" id="RHEA-COMP:13887"/>
        <dbReference type="ChEBI" id="CHEBI:15378"/>
        <dbReference type="ChEBI" id="CHEBI:57783"/>
        <dbReference type="ChEBI" id="CHEBI:58349"/>
        <dbReference type="ChEBI" id="CHEBI:65315"/>
        <dbReference type="ChEBI" id="CHEBI:74443"/>
    </reaction>
</comment>
<evidence type="ECO:0000256" key="2">
    <source>
        <dbReference type="ARBA" id="ARBA00002790"/>
    </source>
</evidence>
<keyword evidence="8" id="KW-0694">RNA-binding</keyword>
<evidence type="ECO:0000256" key="7">
    <source>
        <dbReference type="ARBA" id="ARBA00022857"/>
    </source>
</evidence>
<dbReference type="GO" id="GO:0000049">
    <property type="term" value="F:tRNA binding"/>
    <property type="evidence" value="ECO:0007669"/>
    <property type="project" value="UniProtKB-KW"/>
</dbReference>
<dbReference type="GO" id="GO:0050660">
    <property type="term" value="F:flavin adenine dinucleotide binding"/>
    <property type="evidence" value="ECO:0007669"/>
    <property type="project" value="InterPro"/>
</dbReference>
<evidence type="ECO:0000256" key="14">
    <source>
        <dbReference type="PIRSR" id="PIRSR006621-2"/>
    </source>
</evidence>
<dbReference type="SUPFAM" id="SSF51395">
    <property type="entry name" value="FMN-linked oxidoreductases"/>
    <property type="match status" value="1"/>
</dbReference>
<dbReference type="PIRSF" id="PIRSF006621">
    <property type="entry name" value="Dus"/>
    <property type="match status" value="1"/>
</dbReference>
<evidence type="ECO:0000259" key="15">
    <source>
        <dbReference type="Pfam" id="PF01207"/>
    </source>
</evidence>
<dbReference type="PANTHER" id="PTHR45846">
    <property type="entry name" value="TRNA-DIHYDROURIDINE(47) SYNTHASE [NAD(P)(+)]-LIKE"/>
    <property type="match status" value="1"/>
</dbReference>
<dbReference type="PROSITE" id="PS01136">
    <property type="entry name" value="UPF0034"/>
    <property type="match status" value="1"/>
</dbReference>
<dbReference type="Pfam" id="PF01207">
    <property type="entry name" value="Dus"/>
    <property type="match status" value="1"/>
</dbReference>
<feature type="binding site" evidence="14">
    <location>
        <position position="150"/>
    </location>
    <ligand>
        <name>FMN</name>
        <dbReference type="ChEBI" id="CHEBI:58210"/>
    </ligand>
</feature>
<feature type="binding site" evidence="14">
    <location>
        <position position="81"/>
    </location>
    <ligand>
        <name>FMN</name>
        <dbReference type="ChEBI" id="CHEBI:58210"/>
    </ligand>
</feature>
<feature type="domain" description="DUS-like FMN-binding" evidence="15">
    <location>
        <begin position="24"/>
        <end position="320"/>
    </location>
</feature>
<evidence type="ECO:0000256" key="10">
    <source>
        <dbReference type="ARBA" id="ARBA00048205"/>
    </source>
</evidence>
<dbReference type="Gene3D" id="3.20.20.70">
    <property type="entry name" value="Aldolase class I"/>
    <property type="match status" value="1"/>
</dbReference>
<reference evidence="16" key="1">
    <citation type="submission" date="2020-02" db="EMBL/GenBank/DDBJ databases">
        <authorList>
            <person name="Meier V. D."/>
        </authorList>
    </citation>
    <scope>NUCLEOTIDE SEQUENCE</scope>
    <source>
        <strain evidence="16">AVDCRST_MAG26</strain>
    </source>
</reference>
<dbReference type="PANTHER" id="PTHR45846:SF1">
    <property type="entry name" value="TRNA-DIHYDROURIDINE(47) SYNTHASE [NAD(P)(+)]-LIKE"/>
    <property type="match status" value="1"/>
</dbReference>
<keyword evidence="4 12" id="KW-0285">Flavoprotein</keyword>
<dbReference type="NCBIfam" id="TIGR00737">
    <property type="entry name" value="nifR3_yhdG"/>
    <property type="match status" value="1"/>
</dbReference>
<feature type="active site" description="Proton donor" evidence="13">
    <location>
        <position position="111"/>
    </location>
</feature>
<evidence type="ECO:0000313" key="16">
    <source>
        <dbReference type="EMBL" id="CAA9245087.1"/>
    </source>
</evidence>
<proteinExistence type="inferred from homology"/>
<evidence type="ECO:0000256" key="12">
    <source>
        <dbReference type="PIRNR" id="PIRNR006621"/>
    </source>
</evidence>
<evidence type="ECO:0000256" key="11">
    <source>
        <dbReference type="ARBA" id="ARBA00048802"/>
    </source>
</evidence>
<feature type="binding site" evidence="14">
    <location>
        <position position="180"/>
    </location>
    <ligand>
        <name>FMN</name>
        <dbReference type="ChEBI" id="CHEBI:58210"/>
    </ligand>
</feature>
<keyword evidence="5 12" id="KW-0288">FMN</keyword>
<dbReference type="InterPro" id="IPR018517">
    <property type="entry name" value="tRNA_hU_synthase_CS"/>
</dbReference>
<evidence type="ECO:0000256" key="13">
    <source>
        <dbReference type="PIRSR" id="PIRSR006621-1"/>
    </source>
</evidence>
<dbReference type="InterPro" id="IPR001269">
    <property type="entry name" value="DUS_fam"/>
</dbReference>
<organism evidence="16">
    <name type="scientific">uncultured Chloroflexia bacterium</name>
    <dbReference type="NCBI Taxonomy" id="1672391"/>
    <lineage>
        <taxon>Bacteria</taxon>
        <taxon>Bacillati</taxon>
        <taxon>Chloroflexota</taxon>
        <taxon>Chloroflexia</taxon>
        <taxon>environmental samples</taxon>
    </lineage>
</organism>
<dbReference type="InterPro" id="IPR004652">
    <property type="entry name" value="DusB-like"/>
</dbReference>
<keyword evidence="6 12" id="KW-0819">tRNA processing</keyword>
<feature type="binding site" evidence="14">
    <location>
        <begin position="235"/>
        <end position="236"/>
    </location>
    <ligand>
        <name>FMN</name>
        <dbReference type="ChEBI" id="CHEBI:58210"/>
    </ligand>
</feature>
<gene>
    <name evidence="16" type="ORF">AVDCRST_MAG26-1625</name>
</gene>
<comment type="similarity">
    <text evidence="12">Belongs to the dus family.</text>
</comment>
<evidence type="ECO:0000256" key="6">
    <source>
        <dbReference type="ARBA" id="ARBA00022694"/>
    </source>
</evidence>
<dbReference type="AlphaFoldDB" id="A0A6J4I8D9"/>
<keyword evidence="14" id="KW-0547">Nucleotide-binding</keyword>
<evidence type="ECO:0000256" key="4">
    <source>
        <dbReference type="ARBA" id="ARBA00022630"/>
    </source>
</evidence>
<dbReference type="InterPro" id="IPR035587">
    <property type="entry name" value="DUS-like_FMN-bd"/>
</dbReference>